<gene>
    <name evidence="1" type="ORF">KUTeg_005878</name>
</gene>
<proteinExistence type="predicted"/>
<evidence type="ECO:0000313" key="2">
    <source>
        <dbReference type="Proteomes" id="UP001217089"/>
    </source>
</evidence>
<accession>A0ABQ9FGZ2</accession>
<organism evidence="1 2">
    <name type="scientific">Tegillarca granosa</name>
    <name type="common">Malaysian cockle</name>
    <name type="synonym">Anadara granosa</name>
    <dbReference type="NCBI Taxonomy" id="220873"/>
    <lineage>
        <taxon>Eukaryota</taxon>
        <taxon>Metazoa</taxon>
        <taxon>Spiralia</taxon>
        <taxon>Lophotrochozoa</taxon>
        <taxon>Mollusca</taxon>
        <taxon>Bivalvia</taxon>
        <taxon>Autobranchia</taxon>
        <taxon>Pteriomorphia</taxon>
        <taxon>Arcoida</taxon>
        <taxon>Arcoidea</taxon>
        <taxon>Arcidae</taxon>
        <taxon>Tegillarca</taxon>
    </lineage>
</organism>
<dbReference type="Proteomes" id="UP001217089">
    <property type="component" value="Unassembled WGS sequence"/>
</dbReference>
<dbReference type="InterPro" id="IPR014752">
    <property type="entry name" value="Arrestin-like_C"/>
</dbReference>
<name>A0ABQ9FGZ2_TEGGR</name>
<keyword evidence="2" id="KW-1185">Reference proteome</keyword>
<protein>
    <submittedName>
        <fullName evidence="1">Uncharacterized protein</fullName>
    </submittedName>
</protein>
<sequence length="75" mass="8702">MHYDTFRQSPLVISLKLSISAIWLIAKGKAFVHWTEQKMRGPGESRFKEVRHHSSTEEYFDYAIPLLTSSGKYQA</sequence>
<comment type="caution">
    <text evidence="1">The sequence shown here is derived from an EMBL/GenBank/DDBJ whole genome shotgun (WGS) entry which is preliminary data.</text>
</comment>
<evidence type="ECO:0000313" key="1">
    <source>
        <dbReference type="EMBL" id="KAJ8316569.1"/>
    </source>
</evidence>
<dbReference type="Gene3D" id="2.60.40.640">
    <property type="match status" value="1"/>
</dbReference>
<reference evidence="1 2" key="1">
    <citation type="submission" date="2022-12" db="EMBL/GenBank/DDBJ databases">
        <title>Chromosome-level genome of Tegillarca granosa.</title>
        <authorList>
            <person name="Kim J."/>
        </authorList>
    </citation>
    <scope>NUCLEOTIDE SEQUENCE [LARGE SCALE GENOMIC DNA]</scope>
    <source>
        <strain evidence="1">Teg-2019</strain>
        <tissue evidence="1">Adductor muscle</tissue>
    </source>
</reference>
<dbReference type="EMBL" id="JARBDR010000318">
    <property type="protein sequence ID" value="KAJ8316569.1"/>
    <property type="molecule type" value="Genomic_DNA"/>
</dbReference>